<evidence type="ECO:0000256" key="4">
    <source>
        <dbReference type="ARBA" id="ARBA00023136"/>
    </source>
</evidence>
<organism evidence="7 13">
    <name type="scientific">Rotaria sordida</name>
    <dbReference type="NCBI Taxonomy" id="392033"/>
    <lineage>
        <taxon>Eukaryota</taxon>
        <taxon>Metazoa</taxon>
        <taxon>Spiralia</taxon>
        <taxon>Gnathifera</taxon>
        <taxon>Rotifera</taxon>
        <taxon>Eurotatoria</taxon>
        <taxon>Bdelloidea</taxon>
        <taxon>Philodinida</taxon>
        <taxon>Philodinidae</taxon>
        <taxon>Rotaria</taxon>
    </lineage>
</organism>
<dbReference type="EMBL" id="CAJNOT010001639">
    <property type="protein sequence ID" value="CAF1229287.1"/>
    <property type="molecule type" value="Genomic_DNA"/>
</dbReference>
<dbReference type="GO" id="GO:0016020">
    <property type="term" value="C:membrane"/>
    <property type="evidence" value="ECO:0007669"/>
    <property type="project" value="UniProtKB-SubCell"/>
</dbReference>
<keyword evidence="2 5" id="KW-0812">Transmembrane</keyword>
<feature type="transmembrane region" description="Helical" evidence="5">
    <location>
        <begin position="60"/>
        <end position="77"/>
    </location>
</feature>
<evidence type="ECO:0000313" key="12">
    <source>
        <dbReference type="EMBL" id="CAF3853701.1"/>
    </source>
</evidence>
<dbReference type="Proteomes" id="UP000663864">
    <property type="component" value="Unassembled WGS sequence"/>
</dbReference>
<feature type="transmembrane region" description="Helical" evidence="5">
    <location>
        <begin position="151"/>
        <end position="174"/>
    </location>
</feature>
<dbReference type="EMBL" id="CAJOBE010001640">
    <property type="protein sequence ID" value="CAF3761813.1"/>
    <property type="molecule type" value="Genomic_DNA"/>
</dbReference>
<proteinExistence type="predicted"/>
<evidence type="ECO:0000313" key="7">
    <source>
        <dbReference type="EMBL" id="CAF1104571.1"/>
    </source>
</evidence>
<dbReference type="AlphaFoldDB" id="A0A814P8W9"/>
<evidence type="ECO:0000256" key="2">
    <source>
        <dbReference type="ARBA" id="ARBA00022692"/>
    </source>
</evidence>
<evidence type="ECO:0000256" key="5">
    <source>
        <dbReference type="SAM" id="Phobius"/>
    </source>
</evidence>
<comment type="subcellular location">
    <subcellularLocation>
        <location evidence="1">Membrane</location>
    </subcellularLocation>
</comment>
<evidence type="ECO:0000313" key="13">
    <source>
        <dbReference type="Proteomes" id="UP000663882"/>
    </source>
</evidence>
<dbReference type="Pfam" id="PF00001">
    <property type="entry name" value="7tm_1"/>
    <property type="match status" value="1"/>
</dbReference>
<keyword evidence="4 5" id="KW-0472">Membrane</keyword>
<dbReference type="SUPFAM" id="SSF81321">
    <property type="entry name" value="Family A G protein-coupled receptor-like"/>
    <property type="match status" value="1"/>
</dbReference>
<name>A0A814P8W9_9BILA</name>
<dbReference type="Gene3D" id="1.20.1070.10">
    <property type="entry name" value="Rhodopsin 7-helix transmembrane proteins"/>
    <property type="match status" value="1"/>
</dbReference>
<sequence>MFIWDQQLIPTIDPLCSLRAYIHHATIAAIHHSLILQAIEKYAKIKRLKFLKNPTGKVSIVLFQWIFDLSFGLPVYLTGNMPKFRTEILCFVSFTKVGLLCYMASITFLLSDITLSVLYCRLVSYVREATSRVHANQQQQMRRDLAMVRRVVLINGQLALVDIPALVFILFSIIRPDLSPNKWMRLLLLNMNAALCPMLIVLFWITPNLRQSLIECVKKITQYLPINDNRVRPITENNRF</sequence>
<reference evidence="7" key="1">
    <citation type="submission" date="2021-02" db="EMBL/GenBank/DDBJ databases">
        <authorList>
            <person name="Nowell W R."/>
        </authorList>
    </citation>
    <scope>NUCLEOTIDE SEQUENCE</scope>
</reference>
<dbReference type="InterPro" id="IPR017452">
    <property type="entry name" value="GPCR_Rhodpsn_7TM"/>
</dbReference>
<dbReference type="PROSITE" id="PS50262">
    <property type="entry name" value="G_PROTEIN_RECEP_F1_2"/>
    <property type="match status" value="1"/>
</dbReference>
<feature type="transmembrane region" description="Helical" evidence="5">
    <location>
        <begin position="186"/>
        <end position="205"/>
    </location>
</feature>
<dbReference type="Proteomes" id="UP000663823">
    <property type="component" value="Unassembled WGS sequence"/>
</dbReference>
<evidence type="ECO:0000313" key="10">
    <source>
        <dbReference type="EMBL" id="CAF3761813.1"/>
    </source>
</evidence>
<protein>
    <recommendedName>
        <fullName evidence="6">G-protein coupled receptors family 1 profile domain-containing protein</fullName>
    </recommendedName>
</protein>
<dbReference type="Proteomes" id="UP000663882">
    <property type="component" value="Unassembled WGS sequence"/>
</dbReference>
<dbReference type="EMBL" id="CAJNOO010001144">
    <property type="protein sequence ID" value="CAF1104571.1"/>
    <property type="molecule type" value="Genomic_DNA"/>
</dbReference>
<gene>
    <name evidence="10" type="ORF">FNK824_LOCUS12847</name>
    <name evidence="11" type="ORF">JBS370_LOCUS15001</name>
    <name evidence="12" type="ORF">OTI717_LOCUS21312</name>
    <name evidence="7" type="ORF">RFH988_LOCUS19498</name>
    <name evidence="8" type="ORF">SEV965_LOCUS20347</name>
    <name evidence="9" type="ORF">ZHD862_LOCUS24284</name>
</gene>
<keyword evidence="3 5" id="KW-1133">Transmembrane helix</keyword>
<evidence type="ECO:0000313" key="8">
    <source>
        <dbReference type="EMBL" id="CAF1186501.1"/>
    </source>
</evidence>
<accession>A0A814P8W9</accession>
<dbReference type="GO" id="GO:0004930">
    <property type="term" value="F:G protein-coupled receptor activity"/>
    <property type="evidence" value="ECO:0007669"/>
    <property type="project" value="InterPro"/>
</dbReference>
<dbReference type="OrthoDB" id="10005660at2759"/>
<dbReference type="Proteomes" id="UP000663836">
    <property type="component" value="Unassembled WGS sequence"/>
</dbReference>
<feature type="domain" description="G-protein coupled receptors family 1 profile" evidence="6">
    <location>
        <begin position="1"/>
        <end position="200"/>
    </location>
</feature>
<dbReference type="EMBL" id="CAJOBD010001400">
    <property type="protein sequence ID" value="CAF3795545.1"/>
    <property type="molecule type" value="Genomic_DNA"/>
</dbReference>
<dbReference type="InterPro" id="IPR000276">
    <property type="entry name" value="GPCR_Rhodpsn"/>
</dbReference>
<dbReference type="EMBL" id="CAJOAX010003425">
    <property type="protein sequence ID" value="CAF3853701.1"/>
    <property type="molecule type" value="Genomic_DNA"/>
</dbReference>
<dbReference type="EMBL" id="CAJNOU010001317">
    <property type="protein sequence ID" value="CAF1186501.1"/>
    <property type="molecule type" value="Genomic_DNA"/>
</dbReference>
<evidence type="ECO:0000313" key="11">
    <source>
        <dbReference type="EMBL" id="CAF3795545.1"/>
    </source>
</evidence>
<dbReference type="Proteomes" id="UP000663889">
    <property type="component" value="Unassembled WGS sequence"/>
</dbReference>
<feature type="transmembrane region" description="Helical" evidence="5">
    <location>
        <begin position="20"/>
        <end position="39"/>
    </location>
</feature>
<dbReference type="Proteomes" id="UP000663874">
    <property type="component" value="Unassembled WGS sequence"/>
</dbReference>
<comment type="caution">
    <text evidence="7">The sequence shown here is derived from an EMBL/GenBank/DDBJ whole genome shotgun (WGS) entry which is preliminary data.</text>
</comment>
<evidence type="ECO:0000259" key="6">
    <source>
        <dbReference type="PROSITE" id="PS50262"/>
    </source>
</evidence>
<evidence type="ECO:0000256" key="3">
    <source>
        <dbReference type="ARBA" id="ARBA00022989"/>
    </source>
</evidence>
<evidence type="ECO:0000256" key="1">
    <source>
        <dbReference type="ARBA" id="ARBA00004370"/>
    </source>
</evidence>
<evidence type="ECO:0000313" key="9">
    <source>
        <dbReference type="EMBL" id="CAF1229287.1"/>
    </source>
</evidence>
<feature type="transmembrane region" description="Helical" evidence="5">
    <location>
        <begin position="97"/>
        <end position="122"/>
    </location>
</feature>